<accession>A0A1I1W154</accession>
<dbReference type="GO" id="GO:0051539">
    <property type="term" value="F:4 iron, 4 sulfur cluster binding"/>
    <property type="evidence" value="ECO:0007669"/>
    <property type="project" value="UniProtKB-KW"/>
</dbReference>
<dbReference type="PROSITE" id="PS00198">
    <property type="entry name" value="4FE4S_FER_1"/>
    <property type="match status" value="1"/>
</dbReference>
<keyword evidence="3" id="KW-0479">Metal-binding</keyword>
<dbReference type="Pfam" id="PF10589">
    <property type="entry name" value="NADH_4Fe-4S"/>
    <property type="match status" value="1"/>
</dbReference>
<dbReference type="Gene3D" id="1.20.1440.230">
    <property type="entry name" value="NADH-ubiquinone oxidoreductase 51kDa subunit, iron-sulphur binding domain"/>
    <property type="match status" value="1"/>
</dbReference>
<dbReference type="OrthoDB" id="9761899at2"/>
<dbReference type="PANTHER" id="PTHR43578">
    <property type="entry name" value="NADH-QUINONE OXIDOREDUCTASE SUBUNIT F"/>
    <property type="match status" value="1"/>
</dbReference>
<dbReference type="CDD" id="cd02980">
    <property type="entry name" value="TRX_Fd_family"/>
    <property type="match status" value="1"/>
</dbReference>
<dbReference type="SUPFAM" id="SSF54862">
    <property type="entry name" value="4Fe-4S ferredoxins"/>
    <property type="match status" value="1"/>
</dbReference>
<dbReference type="PROSITE" id="PS00645">
    <property type="entry name" value="COMPLEX1_51K_2"/>
    <property type="match status" value="1"/>
</dbReference>
<sequence length="597" mass="64586">MAKFKYHVLVCGGTGCRASQSETIAANIKRAVAENNLANEVQVIKTGCFGFCEKGPVVKMVPDNTFYVQVTPGDADELVLEHLVKGRKVKRLLYVDPETHTAVSDSKHMDFYKKQLRIALRNCGFIDPENIEEYIARDGYSALGTVLEQYSPEKAIEVVKASGLRGRGGGGFPTGLKWELTRKSKAEQKFVVCNADEGDPGAFMDRSILEGDPHSVLEAMAICGYCIGADKGLIYIRAEYPLAIKRLKIAIEQARKYGFLGNDIFGSGFNFDVTIRYGAGAFVCGEETALIHSMEGKRGEPTVKPPFPAQCGYQGKPTNVNNVETFANIPVIFLKGADWFSNIGTPKSPGTKVFALAGKVNNVGLIEVPMGTTLREVIFDIGGGIKSGKKFKAVQTGGPSGGCLTEKHLDLPIDYETLVANGSMMGSGGMIVMDEDDCMVSVAKFYLDFTVEESCGKCSPCRIGNKRLHELLDKITLGQGEEADLSRLRNLATVIKDTALCGLGQTSPNPVLSTLDNFPEEYEAHVKEGKCPAGQCRALMQYVIDPNLCVGCTLCSRVCPVDAISGSKKTPHFINSMVCIKCGACMEKCKFGAISVQ</sequence>
<dbReference type="SUPFAM" id="SSF140490">
    <property type="entry name" value="Nqo1C-terminal domain-like"/>
    <property type="match status" value="1"/>
</dbReference>
<evidence type="ECO:0000313" key="7">
    <source>
        <dbReference type="EMBL" id="SFD88861.1"/>
    </source>
</evidence>
<dbReference type="SUPFAM" id="SSF142019">
    <property type="entry name" value="Nqo1 FMN-binding domain-like"/>
    <property type="match status" value="1"/>
</dbReference>
<dbReference type="RefSeq" id="WP_010527883.1">
    <property type="nucleotide sequence ID" value="NZ_AFSL01000064.1"/>
</dbReference>
<dbReference type="InterPro" id="IPR037207">
    <property type="entry name" value="Nuop51_4Fe4S-bd_sf"/>
</dbReference>
<dbReference type="Gene3D" id="3.30.70.20">
    <property type="match status" value="1"/>
</dbReference>
<dbReference type="Proteomes" id="UP000181976">
    <property type="component" value="Unassembled WGS sequence"/>
</dbReference>
<evidence type="ECO:0000256" key="4">
    <source>
        <dbReference type="ARBA" id="ARBA00023004"/>
    </source>
</evidence>
<dbReference type="STRING" id="385682.SAMN05444380_103171"/>
<dbReference type="PROSITE" id="PS51379">
    <property type="entry name" value="4FE4S_FER_2"/>
    <property type="match status" value="2"/>
</dbReference>
<dbReference type="InterPro" id="IPR001949">
    <property type="entry name" value="NADH-UbQ_OxRdtase_51kDa_CS"/>
</dbReference>
<evidence type="ECO:0000259" key="6">
    <source>
        <dbReference type="PROSITE" id="PS51379"/>
    </source>
</evidence>
<dbReference type="Gene3D" id="3.10.20.600">
    <property type="match status" value="1"/>
</dbReference>
<comment type="similarity">
    <text evidence="1">Belongs to the complex I 51 kDa subunit family.</text>
</comment>
<dbReference type="InterPro" id="IPR011538">
    <property type="entry name" value="Nuo51_FMN-bd"/>
</dbReference>
<dbReference type="InterPro" id="IPR037225">
    <property type="entry name" value="Nuo51_FMN-bd_sf"/>
</dbReference>
<dbReference type="SUPFAM" id="SSF142984">
    <property type="entry name" value="Nqo1 middle domain-like"/>
    <property type="match status" value="1"/>
</dbReference>
<dbReference type="Pfam" id="PF01512">
    <property type="entry name" value="Complex1_51K"/>
    <property type="match status" value="1"/>
</dbReference>
<keyword evidence="4" id="KW-0408">Iron</keyword>
<protein>
    <submittedName>
        <fullName evidence="7">NAD(P)-dependent iron-only hydrogenase diaphorase component flavoprotein</fullName>
    </submittedName>
</protein>
<evidence type="ECO:0000256" key="1">
    <source>
        <dbReference type="ARBA" id="ARBA00007523"/>
    </source>
</evidence>
<dbReference type="InterPro" id="IPR036249">
    <property type="entry name" value="Thioredoxin-like_sf"/>
</dbReference>
<dbReference type="Gene3D" id="6.10.250.1450">
    <property type="match status" value="1"/>
</dbReference>
<dbReference type="EMBL" id="FONA01000003">
    <property type="protein sequence ID" value="SFD88861.1"/>
    <property type="molecule type" value="Genomic_DNA"/>
</dbReference>
<dbReference type="PANTHER" id="PTHR43578:SF3">
    <property type="entry name" value="NADH-QUINONE OXIDOREDUCTASE SUBUNIT F"/>
    <property type="match status" value="1"/>
</dbReference>
<evidence type="ECO:0000256" key="5">
    <source>
        <dbReference type="ARBA" id="ARBA00023014"/>
    </source>
</evidence>
<gene>
    <name evidence="7" type="ORF">SAMN05444380_103171</name>
</gene>
<evidence type="ECO:0000313" key="8">
    <source>
        <dbReference type="Proteomes" id="UP000181976"/>
    </source>
</evidence>
<dbReference type="FunCoup" id="A0A1I1W154">
    <property type="interactions" value="389"/>
</dbReference>
<dbReference type="SMART" id="SM00928">
    <property type="entry name" value="NADH_4Fe-4S"/>
    <property type="match status" value="1"/>
</dbReference>
<proteinExistence type="inferred from homology"/>
<dbReference type="GO" id="GO:0046872">
    <property type="term" value="F:metal ion binding"/>
    <property type="evidence" value="ECO:0007669"/>
    <property type="project" value="UniProtKB-KW"/>
</dbReference>
<dbReference type="eggNOG" id="COG1894">
    <property type="taxonomic scope" value="Bacteria"/>
</dbReference>
<reference evidence="7 8" key="1">
    <citation type="submission" date="2016-10" db="EMBL/GenBank/DDBJ databases">
        <authorList>
            <person name="de Groot N.N."/>
        </authorList>
    </citation>
    <scope>NUCLEOTIDE SEQUENCE [LARGE SCALE GENOMIC DNA]</scope>
    <source>
        <strain evidence="7 8">DSM 19012</strain>
    </source>
</reference>
<keyword evidence="5" id="KW-0411">Iron-sulfur</keyword>
<dbReference type="InterPro" id="IPR017900">
    <property type="entry name" value="4Fe4S_Fe_S_CS"/>
</dbReference>
<dbReference type="GO" id="GO:0010181">
    <property type="term" value="F:FMN binding"/>
    <property type="evidence" value="ECO:0007669"/>
    <property type="project" value="InterPro"/>
</dbReference>
<dbReference type="FunFam" id="1.20.1440.230:FF:000001">
    <property type="entry name" value="Mitochondrial NADH dehydrogenase flavoprotein 1"/>
    <property type="match status" value="1"/>
</dbReference>
<keyword evidence="2" id="KW-0004">4Fe-4S</keyword>
<evidence type="ECO:0000256" key="3">
    <source>
        <dbReference type="ARBA" id="ARBA00022723"/>
    </source>
</evidence>
<name>A0A1I1W154_9BACT</name>
<keyword evidence="8" id="KW-1185">Reference proteome</keyword>
<dbReference type="Pfam" id="PF13237">
    <property type="entry name" value="Fer4_10"/>
    <property type="match status" value="1"/>
</dbReference>
<dbReference type="PROSITE" id="PS51257">
    <property type="entry name" value="PROKAR_LIPOPROTEIN"/>
    <property type="match status" value="1"/>
</dbReference>
<dbReference type="SUPFAM" id="SSF52833">
    <property type="entry name" value="Thioredoxin-like"/>
    <property type="match status" value="1"/>
</dbReference>
<organism evidence="7 8">
    <name type="scientific">Thermophagus xiamenensis</name>
    <dbReference type="NCBI Taxonomy" id="385682"/>
    <lineage>
        <taxon>Bacteria</taxon>
        <taxon>Pseudomonadati</taxon>
        <taxon>Bacteroidota</taxon>
        <taxon>Bacteroidia</taxon>
        <taxon>Marinilabiliales</taxon>
        <taxon>Marinilabiliaceae</taxon>
        <taxon>Thermophagus</taxon>
    </lineage>
</organism>
<feature type="domain" description="4Fe-4S ferredoxin-type" evidence="6">
    <location>
        <begin position="540"/>
        <end position="569"/>
    </location>
</feature>
<feature type="domain" description="4Fe-4S ferredoxin-type" evidence="6">
    <location>
        <begin position="570"/>
        <end position="597"/>
    </location>
</feature>
<dbReference type="InParanoid" id="A0A1I1W154"/>
<dbReference type="InterPro" id="IPR019575">
    <property type="entry name" value="Nuop51_4Fe4S-bd"/>
</dbReference>
<dbReference type="GO" id="GO:0008137">
    <property type="term" value="F:NADH dehydrogenase (ubiquinone) activity"/>
    <property type="evidence" value="ECO:0007669"/>
    <property type="project" value="InterPro"/>
</dbReference>
<dbReference type="Gene3D" id="3.40.30.10">
    <property type="entry name" value="Glutaredoxin"/>
    <property type="match status" value="1"/>
</dbReference>
<evidence type="ECO:0000256" key="2">
    <source>
        <dbReference type="ARBA" id="ARBA00022485"/>
    </source>
</evidence>
<dbReference type="Gene3D" id="3.40.50.11540">
    <property type="entry name" value="NADH-ubiquinone oxidoreductase 51kDa subunit"/>
    <property type="match status" value="1"/>
</dbReference>
<dbReference type="FunFam" id="3.40.50.11540:FF:000001">
    <property type="entry name" value="NADH dehydrogenase [ubiquinone] flavoprotein 1, mitochondrial"/>
    <property type="match status" value="1"/>
</dbReference>
<dbReference type="AlphaFoldDB" id="A0A1I1W154"/>
<dbReference type="Pfam" id="PF01257">
    <property type="entry name" value="2Fe-2S_thioredx"/>
    <property type="match status" value="1"/>
</dbReference>
<dbReference type="InterPro" id="IPR017896">
    <property type="entry name" value="4Fe4S_Fe-S-bd"/>
</dbReference>